<keyword evidence="4 9" id="KW-0812">Transmembrane</keyword>
<keyword evidence="2" id="KW-0813">Transport</keyword>
<keyword evidence="3" id="KW-1003">Cell membrane</keyword>
<feature type="transmembrane region" description="Helical" evidence="9">
    <location>
        <begin position="38"/>
        <end position="55"/>
    </location>
</feature>
<evidence type="ECO:0000256" key="5">
    <source>
        <dbReference type="ARBA" id="ARBA00022970"/>
    </source>
</evidence>
<comment type="caution">
    <text evidence="10">The sequence shown here is derived from an EMBL/GenBank/DDBJ whole genome shotgun (WGS) entry which is preliminary data.</text>
</comment>
<sequence>LILTSGAVVGFGLFERSIPRLAHGSFEFLGSAVPKDRIIAVVFAVALLLLVYLFLKRSRYGQAMVASAQNRESALLRGIDPNQMSRLAFVIACALAAAGGALAGSILELAPAMGIQPLVKGLIIIVLGGLGSLLGATVGGIILGLLDGVLPVIVSPVISSVAPLIIVIIVLLVRPQGMFGHE</sequence>
<keyword evidence="6 9" id="KW-1133">Transmembrane helix</keyword>
<evidence type="ECO:0000313" key="10">
    <source>
        <dbReference type="EMBL" id="GAH43803.1"/>
    </source>
</evidence>
<accession>X1HES7</accession>
<comment type="subcellular location">
    <subcellularLocation>
        <location evidence="1">Cell membrane</location>
        <topology evidence="1">Multi-pass membrane protein</topology>
    </subcellularLocation>
</comment>
<reference evidence="10" key="1">
    <citation type="journal article" date="2014" name="Front. Microbiol.">
        <title>High frequency of phylogenetically diverse reductive dehalogenase-homologous genes in deep subseafloor sedimentary metagenomes.</title>
        <authorList>
            <person name="Kawai M."/>
            <person name="Futagami T."/>
            <person name="Toyoda A."/>
            <person name="Takaki Y."/>
            <person name="Nishi S."/>
            <person name="Hori S."/>
            <person name="Arai W."/>
            <person name="Tsubouchi T."/>
            <person name="Morono Y."/>
            <person name="Uchiyama I."/>
            <person name="Ito T."/>
            <person name="Fujiyama A."/>
            <person name="Inagaki F."/>
            <person name="Takami H."/>
        </authorList>
    </citation>
    <scope>NUCLEOTIDE SEQUENCE</scope>
    <source>
        <strain evidence="10">Expedition CK06-06</strain>
    </source>
</reference>
<evidence type="ECO:0000256" key="7">
    <source>
        <dbReference type="ARBA" id="ARBA00023136"/>
    </source>
</evidence>
<feature type="transmembrane region" description="Helical" evidence="9">
    <location>
        <begin position="87"/>
        <end position="110"/>
    </location>
</feature>
<evidence type="ECO:0000256" key="4">
    <source>
        <dbReference type="ARBA" id="ARBA00022692"/>
    </source>
</evidence>
<evidence type="ECO:0000256" key="1">
    <source>
        <dbReference type="ARBA" id="ARBA00004651"/>
    </source>
</evidence>
<name>X1HES7_9ZZZZ</name>
<feature type="non-terminal residue" evidence="10">
    <location>
        <position position="1"/>
    </location>
</feature>
<evidence type="ECO:0000256" key="8">
    <source>
        <dbReference type="ARBA" id="ARBA00037998"/>
    </source>
</evidence>
<evidence type="ECO:0000256" key="9">
    <source>
        <dbReference type="SAM" id="Phobius"/>
    </source>
</evidence>
<dbReference type="PANTHER" id="PTHR11795:SF447">
    <property type="entry name" value="ABC TRANSPORTER PERMEASE PROTEIN"/>
    <property type="match status" value="1"/>
</dbReference>
<evidence type="ECO:0000256" key="6">
    <source>
        <dbReference type="ARBA" id="ARBA00022989"/>
    </source>
</evidence>
<feature type="transmembrane region" description="Helical" evidence="9">
    <location>
        <begin position="122"/>
        <end position="146"/>
    </location>
</feature>
<dbReference type="AlphaFoldDB" id="X1HES7"/>
<organism evidence="10">
    <name type="scientific">marine sediment metagenome</name>
    <dbReference type="NCBI Taxonomy" id="412755"/>
    <lineage>
        <taxon>unclassified sequences</taxon>
        <taxon>metagenomes</taxon>
        <taxon>ecological metagenomes</taxon>
    </lineage>
</organism>
<dbReference type="GO" id="GO:0005886">
    <property type="term" value="C:plasma membrane"/>
    <property type="evidence" value="ECO:0007669"/>
    <property type="project" value="UniProtKB-SubCell"/>
</dbReference>
<gene>
    <name evidence="10" type="ORF">S03H2_14394</name>
</gene>
<dbReference type="InterPro" id="IPR052157">
    <property type="entry name" value="BCAA_transport_permease"/>
</dbReference>
<feature type="transmembrane region" description="Helical" evidence="9">
    <location>
        <begin position="152"/>
        <end position="173"/>
    </location>
</feature>
<dbReference type="EMBL" id="BARU01007304">
    <property type="protein sequence ID" value="GAH43803.1"/>
    <property type="molecule type" value="Genomic_DNA"/>
</dbReference>
<keyword evidence="7 9" id="KW-0472">Membrane</keyword>
<protein>
    <recommendedName>
        <fullName evidence="11">Branched-chain amino acid ABC transporter permease</fullName>
    </recommendedName>
</protein>
<proteinExistence type="inferred from homology"/>
<dbReference type="PANTHER" id="PTHR11795">
    <property type="entry name" value="BRANCHED-CHAIN AMINO ACID TRANSPORT SYSTEM PERMEASE PROTEIN LIVH"/>
    <property type="match status" value="1"/>
</dbReference>
<dbReference type="Pfam" id="PF02653">
    <property type="entry name" value="BPD_transp_2"/>
    <property type="match status" value="1"/>
</dbReference>
<dbReference type="InterPro" id="IPR001851">
    <property type="entry name" value="ABC_transp_permease"/>
</dbReference>
<comment type="similarity">
    <text evidence="8">Belongs to the binding-protein-dependent transport system permease family. LivHM subfamily.</text>
</comment>
<evidence type="ECO:0008006" key="11">
    <source>
        <dbReference type="Google" id="ProtNLM"/>
    </source>
</evidence>
<keyword evidence="5" id="KW-0029">Amino-acid transport</keyword>
<dbReference type="GO" id="GO:0006865">
    <property type="term" value="P:amino acid transport"/>
    <property type="evidence" value="ECO:0007669"/>
    <property type="project" value="UniProtKB-KW"/>
</dbReference>
<dbReference type="GO" id="GO:0022857">
    <property type="term" value="F:transmembrane transporter activity"/>
    <property type="evidence" value="ECO:0007669"/>
    <property type="project" value="InterPro"/>
</dbReference>
<evidence type="ECO:0000256" key="3">
    <source>
        <dbReference type="ARBA" id="ARBA00022475"/>
    </source>
</evidence>
<evidence type="ECO:0000256" key="2">
    <source>
        <dbReference type="ARBA" id="ARBA00022448"/>
    </source>
</evidence>